<organism evidence="2 3">
    <name type="scientific">Sediminicoccus rosea</name>
    <dbReference type="NCBI Taxonomy" id="1225128"/>
    <lineage>
        <taxon>Bacteria</taxon>
        <taxon>Pseudomonadati</taxon>
        <taxon>Pseudomonadota</taxon>
        <taxon>Alphaproteobacteria</taxon>
        <taxon>Acetobacterales</taxon>
        <taxon>Roseomonadaceae</taxon>
        <taxon>Sediminicoccus</taxon>
    </lineage>
</organism>
<reference evidence="2 3" key="1">
    <citation type="submission" date="2023-11" db="EMBL/GenBank/DDBJ databases">
        <title>Arctic aerobic anoxygenic photoheterotroph Sediminicoccus rosea KRV36 adapts its photosynthesis to long days of polar summer.</title>
        <authorList>
            <person name="Tomasch J."/>
            <person name="Kopejtka K."/>
            <person name="Bily T."/>
            <person name="Gardiner A.T."/>
            <person name="Gardian Z."/>
            <person name="Shivaramu S."/>
            <person name="Koblizek M."/>
            <person name="Engelhardt F."/>
            <person name="Kaftan D."/>
        </authorList>
    </citation>
    <scope>NUCLEOTIDE SEQUENCE [LARGE SCALE GENOMIC DNA]</scope>
    <source>
        <strain evidence="2 3">R-30</strain>
    </source>
</reference>
<name>A0ABZ0PD81_9PROT</name>
<evidence type="ECO:0000256" key="1">
    <source>
        <dbReference type="SAM" id="MobiDB-lite"/>
    </source>
</evidence>
<keyword evidence="3" id="KW-1185">Reference proteome</keyword>
<evidence type="ECO:0000313" key="3">
    <source>
        <dbReference type="Proteomes" id="UP001305521"/>
    </source>
</evidence>
<evidence type="ECO:0000313" key="2">
    <source>
        <dbReference type="EMBL" id="WPB83659.1"/>
    </source>
</evidence>
<protein>
    <submittedName>
        <fullName evidence="2">Uncharacterized protein</fullName>
    </submittedName>
</protein>
<proteinExistence type="predicted"/>
<accession>A0ABZ0PD81</accession>
<dbReference type="RefSeq" id="WP_318647631.1">
    <property type="nucleotide sequence ID" value="NZ_CP137852.1"/>
</dbReference>
<gene>
    <name evidence="2" type="ORF">R9Z33_16280</name>
</gene>
<sequence>MSQLLRPFSLRSARPGPTPPSPRRRPPVGHGTRERGRIIGVTAATQIRHVI</sequence>
<feature type="region of interest" description="Disordered" evidence="1">
    <location>
        <begin position="1"/>
        <end position="36"/>
    </location>
</feature>
<dbReference type="EMBL" id="CP137852">
    <property type="protein sequence ID" value="WPB83659.1"/>
    <property type="molecule type" value="Genomic_DNA"/>
</dbReference>
<dbReference type="Proteomes" id="UP001305521">
    <property type="component" value="Chromosome"/>
</dbReference>